<gene>
    <name evidence="7" type="ORF">C4D60_Mb11t17980</name>
</gene>
<dbReference type="PROSITE" id="PS50082">
    <property type="entry name" value="WD_REPEATS_2"/>
    <property type="match status" value="6"/>
</dbReference>
<feature type="repeat" description="WD" evidence="3">
    <location>
        <begin position="891"/>
        <end position="932"/>
    </location>
</feature>
<evidence type="ECO:0000256" key="5">
    <source>
        <dbReference type="SAM" id="MobiDB-lite"/>
    </source>
</evidence>
<dbReference type="GO" id="GO:0030621">
    <property type="term" value="F:U4 snRNA binding"/>
    <property type="evidence" value="ECO:0007669"/>
    <property type="project" value="TreeGrafter"/>
</dbReference>
<dbReference type="SUPFAM" id="SSF50978">
    <property type="entry name" value="WD40 repeat-like"/>
    <property type="match status" value="1"/>
</dbReference>
<dbReference type="PANTHER" id="PTHR19846:SF0">
    <property type="entry name" value="PRE-MRNA PROCESSING FACTOR 4"/>
    <property type="match status" value="1"/>
</dbReference>
<accession>A0A4S8J5X2</accession>
<sequence>MPCPSPFLLSNAQWPSVLATVSNKTFCKLPCIHVSNWHMREHQRKSHASTIIQSSATVHGCEFDESDEKEEIKLKWTNVGPDLTEDQKKAISQLPLKMSNRCKALMKRLICFSPDADDLSLLLAAWVKVMKPRRADWLAILKEIKRMENPLLFEVMEYALLENSFEANVRDYTKLIDLYAKQNLLENAENSFQAMIKRGFPCDQVTLTVLIHMYSKAGHLDRAKEAFEEIKLLGLPLDKRAYGSMLMAYIRAEMLEHAERLMKEMEEQEFYAGKEVYKALLRAYSTNGNADGAQRVFNSIQFAGIVPDSRLCALLINAYCMTGQSSKAHSVLENMRLAGLEPSDRCIALMLGAYERENNLDAALSFLIELEHNGVLIADEASQVLVGWFRRLGVVGEVQQVLREFVVDGAGSFTPYNPCKTKPIPKHPAASHGGRRPPNPKPRPSSARPRPCATGPCRPRPAPTHRSHPGSSHTPRPRSLRRIRLRPRSEGSVPRPSADDYEVSEESRLARERQEKLVQELLMKRRAYAMAVPTNDSAVRARLRRLGEPVTLFEFRSIQPRAMEDDAPRTLNPAPPPPDHAPAPPVPAALGPPPPIAPIPVPPILRARAASVGSDSDREGSVPRPSADDYELERLLKAHEDEQAAVTTAGAAAEDEGPQQYPFYTEGSKELFEARVEIAKWSVARAKSRLERARRRRDDPDEDEEAEAEFVVNQAGGLVLECSEIGDDRPLSGCSFSHDGTMLATSAFSGVAKLWSMPQVTKVATLKGHTERLTDVAFSPVDNHIVTASADHTAKLWNTDGSLLRSFDGHLDRLARVAFHPSGKYIGTASFDKTWRLWDINTGMELLLQEGHSRSIYGICFHPDGSLAASSGLDALARVWDLRTGRSILAFEGHVKPVLGLSFSPNGYRLATGSEDNTCRIWDLRKRKSLYTIPAHSHLISQVKFEPQEGFFLATASYDTKAMVWSAQDFKPIKTLSGHEAKITSLDITRDGQQIATVSHDRTIKIWTSRSNGKENDMDLD</sequence>
<feature type="region of interest" description="Disordered" evidence="5">
    <location>
        <begin position="416"/>
        <end position="511"/>
    </location>
</feature>
<dbReference type="InterPro" id="IPR015943">
    <property type="entry name" value="WD40/YVTN_repeat-like_dom_sf"/>
</dbReference>
<feature type="repeat" description="PPR" evidence="4">
    <location>
        <begin position="203"/>
        <end position="237"/>
    </location>
</feature>
<dbReference type="Pfam" id="PF00400">
    <property type="entry name" value="WD40"/>
    <property type="match status" value="7"/>
</dbReference>
<evidence type="ECO:0000256" key="4">
    <source>
        <dbReference type="PROSITE-ProRule" id="PRU00708"/>
    </source>
</evidence>
<organism evidence="7 8">
    <name type="scientific">Musa balbisiana</name>
    <name type="common">Banana</name>
    <dbReference type="NCBI Taxonomy" id="52838"/>
    <lineage>
        <taxon>Eukaryota</taxon>
        <taxon>Viridiplantae</taxon>
        <taxon>Streptophyta</taxon>
        <taxon>Embryophyta</taxon>
        <taxon>Tracheophyta</taxon>
        <taxon>Spermatophyta</taxon>
        <taxon>Magnoliopsida</taxon>
        <taxon>Liliopsida</taxon>
        <taxon>Zingiberales</taxon>
        <taxon>Musaceae</taxon>
        <taxon>Musa</taxon>
    </lineage>
</organism>
<dbReference type="InterPro" id="IPR019775">
    <property type="entry name" value="WD40_repeat_CS"/>
</dbReference>
<dbReference type="PROSITE" id="PS50294">
    <property type="entry name" value="WD_REPEATS_REGION"/>
    <property type="match status" value="5"/>
</dbReference>
<feature type="compositionally biased region" description="Pro residues" evidence="5">
    <location>
        <begin position="573"/>
        <end position="601"/>
    </location>
</feature>
<feature type="repeat" description="PPR" evidence="4">
    <location>
        <begin position="273"/>
        <end position="307"/>
    </location>
</feature>
<protein>
    <recommendedName>
        <fullName evidence="6">PROP1-like PPR domain-containing protein</fullName>
    </recommendedName>
</protein>
<dbReference type="STRING" id="52838.A0A4S8J5X2"/>
<reference evidence="7 8" key="1">
    <citation type="journal article" date="2019" name="Nat. Plants">
        <title>Genome sequencing of Musa balbisiana reveals subgenome evolution and function divergence in polyploid bananas.</title>
        <authorList>
            <person name="Yao X."/>
        </authorList>
    </citation>
    <scope>NUCLEOTIDE SEQUENCE [LARGE SCALE GENOMIC DNA]</scope>
    <source>
        <strain evidence="8">cv. DH-PKW</strain>
        <tissue evidence="7">Leaves</tissue>
    </source>
</reference>
<dbReference type="InterPro" id="IPR036285">
    <property type="entry name" value="PRP4-like_sf"/>
</dbReference>
<dbReference type="AlphaFoldDB" id="A0A4S8J5X2"/>
<keyword evidence="8" id="KW-1185">Reference proteome</keyword>
<dbReference type="GO" id="GO:0017070">
    <property type="term" value="F:U6 snRNA binding"/>
    <property type="evidence" value="ECO:0007669"/>
    <property type="project" value="TreeGrafter"/>
</dbReference>
<dbReference type="InterPro" id="IPR011990">
    <property type="entry name" value="TPR-like_helical_dom_sf"/>
</dbReference>
<dbReference type="InterPro" id="IPR001680">
    <property type="entry name" value="WD40_rpt"/>
</dbReference>
<evidence type="ECO:0000256" key="2">
    <source>
        <dbReference type="ARBA" id="ARBA00022737"/>
    </source>
</evidence>
<dbReference type="PROSITE" id="PS00678">
    <property type="entry name" value="WD_REPEATS_1"/>
    <property type="match status" value="3"/>
</dbReference>
<dbReference type="Gene3D" id="1.25.40.10">
    <property type="entry name" value="Tetratricopeptide repeat domain"/>
    <property type="match status" value="2"/>
</dbReference>
<feature type="repeat" description="WD" evidence="3">
    <location>
        <begin position="849"/>
        <end position="890"/>
    </location>
</feature>
<dbReference type="Gene3D" id="4.10.280.110">
    <property type="entry name" value="Pre-mRNA processing factor 4 domain"/>
    <property type="match status" value="1"/>
</dbReference>
<dbReference type="PANTHER" id="PTHR19846">
    <property type="entry name" value="WD40 REPEAT PROTEIN"/>
    <property type="match status" value="1"/>
</dbReference>
<feature type="repeat" description="PPR" evidence="4">
    <location>
        <begin position="168"/>
        <end position="202"/>
    </location>
</feature>
<dbReference type="GO" id="GO:0000398">
    <property type="term" value="P:mRNA splicing, via spliceosome"/>
    <property type="evidence" value="ECO:0007669"/>
    <property type="project" value="TreeGrafter"/>
</dbReference>
<comment type="caution">
    <text evidence="7">The sequence shown here is derived from an EMBL/GenBank/DDBJ whole genome shotgun (WGS) entry which is preliminary data.</text>
</comment>
<evidence type="ECO:0000313" key="8">
    <source>
        <dbReference type="Proteomes" id="UP000317650"/>
    </source>
</evidence>
<dbReference type="Pfam" id="PF13041">
    <property type="entry name" value="PPR_2"/>
    <property type="match status" value="1"/>
</dbReference>
<feature type="repeat" description="WD" evidence="3">
    <location>
        <begin position="807"/>
        <end position="848"/>
    </location>
</feature>
<evidence type="ECO:0000256" key="1">
    <source>
        <dbReference type="ARBA" id="ARBA00022574"/>
    </source>
</evidence>
<feature type="repeat" description="WD" evidence="3">
    <location>
        <begin position="933"/>
        <end position="975"/>
    </location>
</feature>
<feature type="repeat" description="PPR" evidence="4">
    <location>
        <begin position="308"/>
        <end position="342"/>
    </location>
</feature>
<evidence type="ECO:0000259" key="6">
    <source>
        <dbReference type="Pfam" id="PF17177"/>
    </source>
</evidence>
<keyword evidence="1 3" id="KW-0853">WD repeat</keyword>
<dbReference type="SUPFAM" id="SSF158230">
    <property type="entry name" value="PRP4-like"/>
    <property type="match status" value="1"/>
</dbReference>
<dbReference type="Gene3D" id="2.130.10.10">
    <property type="entry name" value="YVTN repeat-like/Quinoprotein amine dehydrogenase"/>
    <property type="match status" value="2"/>
</dbReference>
<feature type="compositionally biased region" description="Basic residues" evidence="5">
    <location>
        <begin position="475"/>
        <end position="486"/>
    </location>
</feature>
<dbReference type="NCBIfam" id="TIGR00756">
    <property type="entry name" value="PPR"/>
    <property type="match status" value="3"/>
</dbReference>
<dbReference type="SMART" id="SM00320">
    <property type="entry name" value="WD40"/>
    <property type="match status" value="7"/>
</dbReference>
<feature type="repeat" description="PPR" evidence="4">
    <location>
        <begin position="238"/>
        <end position="272"/>
    </location>
</feature>
<dbReference type="EMBL" id="PYDT01000007">
    <property type="protein sequence ID" value="THU56509.1"/>
    <property type="molecule type" value="Genomic_DNA"/>
</dbReference>
<dbReference type="Pfam" id="PF17177">
    <property type="entry name" value="PPR_long"/>
    <property type="match status" value="1"/>
</dbReference>
<keyword evidence="2" id="KW-0677">Repeat</keyword>
<dbReference type="FunFam" id="2.130.10.10:FF:000689">
    <property type="entry name" value="U4/U6 small nuclear ribonucleoprotein PRP4-like protein"/>
    <property type="match status" value="1"/>
</dbReference>
<dbReference type="PROSITE" id="PS51375">
    <property type="entry name" value="PPR"/>
    <property type="match status" value="5"/>
</dbReference>
<dbReference type="InterPro" id="IPR020472">
    <property type="entry name" value="WD40_PAC1"/>
</dbReference>
<dbReference type="CDD" id="cd00200">
    <property type="entry name" value="WD40"/>
    <property type="match status" value="1"/>
</dbReference>
<dbReference type="Proteomes" id="UP000317650">
    <property type="component" value="Chromosome 11"/>
</dbReference>
<dbReference type="InterPro" id="IPR036322">
    <property type="entry name" value="WD40_repeat_dom_sf"/>
</dbReference>
<dbReference type="InterPro" id="IPR033443">
    <property type="entry name" value="PROP1-like_PPR_dom"/>
</dbReference>
<dbReference type="PRINTS" id="PR00320">
    <property type="entry name" value="GPROTEINBRPT"/>
</dbReference>
<name>A0A4S8J5X2_MUSBA</name>
<feature type="repeat" description="WD" evidence="3">
    <location>
        <begin position="976"/>
        <end position="1017"/>
    </location>
</feature>
<proteinExistence type="predicted"/>
<feature type="repeat" description="WD" evidence="3">
    <location>
        <begin position="766"/>
        <end position="798"/>
    </location>
</feature>
<dbReference type="GO" id="GO:0046540">
    <property type="term" value="C:U4/U6 x U5 tri-snRNP complex"/>
    <property type="evidence" value="ECO:0007669"/>
    <property type="project" value="TreeGrafter"/>
</dbReference>
<dbReference type="InterPro" id="IPR002885">
    <property type="entry name" value="PPR_rpt"/>
</dbReference>
<evidence type="ECO:0000313" key="7">
    <source>
        <dbReference type="EMBL" id="THU56509.1"/>
    </source>
</evidence>
<feature type="domain" description="PROP1-like PPR" evidence="6">
    <location>
        <begin position="257"/>
        <end position="390"/>
    </location>
</feature>
<evidence type="ECO:0000256" key="3">
    <source>
        <dbReference type="PROSITE-ProRule" id="PRU00221"/>
    </source>
</evidence>
<feature type="region of interest" description="Disordered" evidence="5">
    <location>
        <begin position="561"/>
        <end position="601"/>
    </location>
</feature>